<proteinExistence type="predicted"/>
<reference evidence="3" key="1">
    <citation type="journal article" date="2020" name="Stud. Mycol.">
        <title>101 Dothideomycetes genomes: a test case for predicting lifestyles and emergence of pathogens.</title>
        <authorList>
            <person name="Haridas S."/>
            <person name="Albert R."/>
            <person name="Binder M."/>
            <person name="Bloem J."/>
            <person name="Labutti K."/>
            <person name="Salamov A."/>
            <person name="Andreopoulos B."/>
            <person name="Baker S."/>
            <person name="Barry K."/>
            <person name="Bills G."/>
            <person name="Bluhm B."/>
            <person name="Cannon C."/>
            <person name="Castanera R."/>
            <person name="Culley D."/>
            <person name="Daum C."/>
            <person name="Ezra D."/>
            <person name="Gonzalez J."/>
            <person name="Henrissat B."/>
            <person name="Kuo A."/>
            <person name="Liang C."/>
            <person name="Lipzen A."/>
            <person name="Lutzoni F."/>
            <person name="Magnuson J."/>
            <person name="Mondo S."/>
            <person name="Nolan M."/>
            <person name="Ohm R."/>
            <person name="Pangilinan J."/>
            <person name="Park H.-J."/>
            <person name="Ramirez L."/>
            <person name="Alfaro M."/>
            <person name="Sun H."/>
            <person name="Tritt A."/>
            <person name="Yoshinaga Y."/>
            <person name="Zwiers L.-H."/>
            <person name="Turgeon B."/>
            <person name="Goodwin S."/>
            <person name="Spatafora J."/>
            <person name="Crous P."/>
            <person name="Grigoriev I."/>
        </authorList>
    </citation>
    <scope>NUCLEOTIDE SEQUENCE</scope>
    <source>
        <strain evidence="3">CBS 122681</strain>
    </source>
</reference>
<protein>
    <submittedName>
        <fullName evidence="3">Uncharacterized protein</fullName>
    </submittedName>
</protein>
<evidence type="ECO:0000313" key="4">
    <source>
        <dbReference type="Proteomes" id="UP000799324"/>
    </source>
</evidence>
<keyword evidence="4" id="KW-1185">Reference proteome</keyword>
<feature type="region of interest" description="Disordered" evidence="1">
    <location>
        <begin position="25"/>
        <end position="46"/>
    </location>
</feature>
<name>A0A6A6T4K0_9PLEO</name>
<dbReference type="EMBL" id="MU004358">
    <property type="protein sequence ID" value="KAF2654826.1"/>
    <property type="molecule type" value="Genomic_DNA"/>
</dbReference>
<evidence type="ECO:0000256" key="1">
    <source>
        <dbReference type="SAM" id="MobiDB-lite"/>
    </source>
</evidence>
<feature type="chain" id="PRO_5025685005" evidence="2">
    <location>
        <begin position="16"/>
        <end position="143"/>
    </location>
</feature>
<sequence>MSLLFSLLEAPCCLLCYITSDKRKRRTDPRKHGQLEPPHAMEPLHSVGRIYMEGQTEVHVSPRSDEVMCEADETHETDNSLHRNGLEDRLGLLNQNELLEQSDEQQQEHDAMTDAGVSVPCRDTQYSAGLEEVTNTEINAAER</sequence>
<dbReference type="AlphaFoldDB" id="A0A6A6T4K0"/>
<organism evidence="3 4">
    <name type="scientific">Lophiostoma macrostomum CBS 122681</name>
    <dbReference type="NCBI Taxonomy" id="1314788"/>
    <lineage>
        <taxon>Eukaryota</taxon>
        <taxon>Fungi</taxon>
        <taxon>Dikarya</taxon>
        <taxon>Ascomycota</taxon>
        <taxon>Pezizomycotina</taxon>
        <taxon>Dothideomycetes</taxon>
        <taxon>Pleosporomycetidae</taxon>
        <taxon>Pleosporales</taxon>
        <taxon>Lophiostomataceae</taxon>
        <taxon>Lophiostoma</taxon>
    </lineage>
</organism>
<evidence type="ECO:0000313" key="3">
    <source>
        <dbReference type="EMBL" id="KAF2654826.1"/>
    </source>
</evidence>
<feature type="signal peptide" evidence="2">
    <location>
        <begin position="1"/>
        <end position="15"/>
    </location>
</feature>
<accession>A0A6A6T4K0</accession>
<gene>
    <name evidence="3" type="ORF">K491DRAFT_679387</name>
</gene>
<evidence type="ECO:0000256" key="2">
    <source>
        <dbReference type="SAM" id="SignalP"/>
    </source>
</evidence>
<dbReference type="Proteomes" id="UP000799324">
    <property type="component" value="Unassembled WGS sequence"/>
</dbReference>
<keyword evidence="2" id="KW-0732">Signal</keyword>